<dbReference type="OrthoDB" id="273311at2"/>
<sequence>MRTLLKHLPNRKLLRNILLLGLAMTLFFVVAIFCWRSWRLNTIPDVGEPFDVEGYLQQYDGIENNAFDVLREASDLLIEVERDPKFKSVRATGAVYKEKRSPRQQEYISSTDAALDLWLNTSEMPQGYEVHPRELSIDSLLDVSQSSRTFNGLIISRMRAQLREGQTTEALELQRQLLNINLHFRDGVMISQLCAIASYSVYWQNLPHLLLQESWSAEELRSLLKSLKDFNVACPPVSDGLKSEYFLMRNLLEENTSKKPIMNSITREDEISRRVLNRIFNNWFDAVDRPTWERPAVFDHECFSFNLSAWLEPNSSAMQCHLNYFGDSESQDLVSAYHRLSFTQGTFNLVLPAIRQYLIASDRDHTRRELATCMVALHLYHREQGHFPDRLEELVPQYLEEVPRNRDVASGKPEQAGSPIEYRLEEGNALLRPVETWLHITVYPPGEDPTEF</sequence>
<keyword evidence="3" id="KW-1185">Reference proteome</keyword>
<evidence type="ECO:0000313" key="3">
    <source>
        <dbReference type="Proteomes" id="UP000317178"/>
    </source>
</evidence>
<name>A0A518CH60_9PLAN</name>
<proteinExistence type="predicted"/>
<dbReference type="KEGG" id="plon:Pla110_02650"/>
<keyword evidence="1" id="KW-0812">Transmembrane</keyword>
<evidence type="ECO:0000313" key="2">
    <source>
        <dbReference type="EMBL" id="QDU78561.1"/>
    </source>
</evidence>
<dbReference type="RefSeq" id="WP_144992419.1">
    <property type="nucleotide sequence ID" value="NZ_CP036281.1"/>
</dbReference>
<protein>
    <submittedName>
        <fullName evidence="2">Uncharacterized protein</fullName>
    </submittedName>
</protein>
<evidence type="ECO:0000256" key="1">
    <source>
        <dbReference type="SAM" id="Phobius"/>
    </source>
</evidence>
<dbReference type="EMBL" id="CP036281">
    <property type="protein sequence ID" value="QDU78561.1"/>
    <property type="molecule type" value="Genomic_DNA"/>
</dbReference>
<dbReference type="AlphaFoldDB" id="A0A518CH60"/>
<reference evidence="2 3" key="1">
    <citation type="submission" date="2019-02" db="EMBL/GenBank/DDBJ databases">
        <title>Deep-cultivation of Planctomycetes and their phenomic and genomic characterization uncovers novel biology.</title>
        <authorList>
            <person name="Wiegand S."/>
            <person name="Jogler M."/>
            <person name="Boedeker C."/>
            <person name="Pinto D."/>
            <person name="Vollmers J."/>
            <person name="Rivas-Marin E."/>
            <person name="Kohn T."/>
            <person name="Peeters S.H."/>
            <person name="Heuer A."/>
            <person name="Rast P."/>
            <person name="Oberbeckmann S."/>
            <person name="Bunk B."/>
            <person name="Jeske O."/>
            <person name="Meyerdierks A."/>
            <person name="Storesund J.E."/>
            <person name="Kallscheuer N."/>
            <person name="Luecker S."/>
            <person name="Lage O.M."/>
            <person name="Pohl T."/>
            <person name="Merkel B.J."/>
            <person name="Hornburger P."/>
            <person name="Mueller R.-W."/>
            <person name="Bruemmer F."/>
            <person name="Labrenz M."/>
            <person name="Spormann A.M."/>
            <person name="Op den Camp H."/>
            <person name="Overmann J."/>
            <person name="Amann R."/>
            <person name="Jetten M.S.M."/>
            <person name="Mascher T."/>
            <person name="Medema M.H."/>
            <person name="Devos D.P."/>
            <person name="Kaster A.-K."/>
            <person name="Ovreas L."/>
            <person name="Rohde M."/>
            <person name="Galperin M.Y."/>
            <person name="Jogler C."/>
        </authorList>
    </citation>
    <scope>NUCLEOTIDE SEQUENCE [LARGE SCALE GENOMIC DNA]</scope>
    <source>
        <strain evidence="2 3">Pla110</strain>
    </source>
</reference>
<dbReference type="Proteomes" id="UP000317178">
    <property type="component" value="Chromosome"/>
</dbReference>
<keyword evidence="1" id="KW-1133">Transmembrane helix</keyword>
<gene>
    <name evidence="2" type="ORF">Pla110_02650</name>
</gene>
<feature type="transmembrane region" description="Helical" evidence="1">
    <location>
        <begin position="16"/>
        <end position="38"/>
    </location>
</feature>
<keyword evidence="1" id="KW-0472">Membrane</keyword>
<accession>A0A518CH60</accession>
<organism evidence="2 3">
    <name type="scientific">Polystyrenella longa</name>
    <dbReference type="NCBI Taxonomy" id="2528007"/>
    <lineage>
        <taxon>Bacteria</taxon>
        <taxon>Pseudomonadati</taxon>
        <taxon>Planctomycetota</taxon>
        <taxon>Planctomycetia</taxon>
        <taxon>Planctomycetales</taxon>
        <taxon>Planctomycetaceae</taxon>
        <taxon>Polystyrenella</taxon>
    </lineage>
</organism>